<reference evidence="10" key="1">
    <citation type="journal article" date="2019" name="Int. J. Syst. Evol. Microbiol.">
        <title>The Global Catalogue of Microorganisms (GCM) 10K type strain sequencing project: providing services to taxonomists for standard genome sequencing and annotation.</title>
        <authorList>
            <consortium name="The Broad Institute Genomics Platform"/>
            <consortium name="The Broad Institute Genome Sequencing Center for Infectious Disease"/>
            <person name="Wu L."/>
            <person name="Ma J."/>
        </authorList>
    </citation>
    <scope>NUCLEOTIDE SEQUENCE [LARGE SCALE GENOMIC DNA]</scope>
    <source>
        <strain evidence="10">JCM 14323</strain>
    </source>
</reference>
<dbReference type="InterPro" id="IPR006558">
    <property type="entry name" value="LamG-like"/>
</dbReference>
<dbReference type="InterPro" id="IPR013783">
    <property type="entry name" value="Ig-like_fold"/>
</dbReference>
<dbReference type="PROSITE" id="PS50853">
    <property type="entry name" value="FN3"/>
    <property type="match status" value="1"/>
</dbReference>
<evidence type="ECO:0000256" key="3">
    <source>
        <dbReference type="ARBA" id="ARBA00023157"/>
    </source>
</evidence>
<name>A0ABP4YXH3_9MICO</name>
<protein>
    <recommendedName>
        <fullName evidence="11">PKD domain-containing protein</fullName>
    </recommendedName>
</protein>
<dbReference type="InterPro" id="IPR000601">
    <property type="entry name" value="PKD_dom"/>
</dbReference>
<evidence type="ECO:0000256" key="2">
    <source>
        <dbReference type="ARBA" id="ARBA00022729"/>
    </source>
</evidence>
<dbReference type="SUPFAM" id="SSF82171">
    <property type="entry name" value="DPP6 N-terminal domain-like"/>
    <property type="match status" value="1"/>
</dbReference>
<dbReference type="SUPFAM" id="SSF49299">
    <property type="entry name" value="PKD domain"/>
    <property type="match status" value="1"/>
</dbReference>
<dbReference type="EMBL" id="BAAANK010000003">
    <property type="protein sequence ID" value="GAA1831358.1"/>
    <property type="molecule type" value="Genomic_DNA"/>
</dbReference>
<evidence type="ECO:0000256" key="5">
    <source>
        <dbReference type="SAM" id="MobiDB-lite"/>
    </source>
</evidence>
<dbReference type="InterPro" id="IPR013320">
    <property type="entry name" value="ConA-like_dom_sf"/>
</dbReference>
<evidence type="ECO:0000313" key="10">
    <source>
        <dbReference type="Proteomes" id="UP001501746"/>
    </source>
</evidence>
<comment type="subcellular location">
    <subcellularLocation>
        <location evidence="1">Cell projection</location>
    </subcellularLocation>
</comment>
<organism evidence="9 10">
    <name type="scientific">Agromyces salentinus</name>
    <dbReference type="NCBI Taxonomy" id="269421"/>
    <lineage>
        <taxon>Bacteria</taxon>
        <taxon>Bacillati</taxon>
        <taxon>Actinomycetota</taxon>
        <taxon>Actinomycetes</taxon>
        <taxon>Micrococcales</taxon>
        <taxon>Microbacteriaceae</taxon>
        <taxon>Agromyces</taxon>
    </lineage>
</organism>
<sequence length="1086" mass="111197">MRLRFPTAAAATAWVAATLVLASMLVAAPAQADTAPEPGLPATVSSDSLPTAQINGVVWDQAIVGDTVFVGGNFTAARPAGSPPGSNTVARTHLLSYRLSTGQLLSWAPNLNGQVRAMDTSPDGSRLYVVGAFTTVNGGSRSRIAAFDTASGSLITDFNASANGELFAVGASASTVYFAGNLSSAGGLSRPGRAAAATATTGATTGWAPVLADGRAYALEVSPDASKVVLGGSFLTANGSSNPGFGLVGVNTTTGASIPTPANNIIRNAGNSAAIYGMSSDADSVYGSGYVLLSSSGTGNTEGTFRIDWATLNLIWMADCRGDQYGSAAQGDVVYIAGHPHQCEWVGDFPEHDPQSFQRALAFTKAPFSVVRENINYGKPSTRPLAFYPDMNLGNFTGQYQGPWTVQANAQYVAYAGEFTQVNGIGQQGLSRFAVSSIAPDADGPRASGGGWPLSAVPIASGAVRVSWPANHDRDNERLVYQVVRNGSTIATIPGRSRFWDRPTMTYVDTGLSPGAPASYRVNATDPFGNVAWSQTASTSAGSSGSLSDYARAVFADSPTWYFRMGDPTGSTLANAAGPTAAVTRTLGATAQVDAASGSGVTEGVPGAVPGDSNTAARFNGTANGRAATAIEMWPDDSMSVEAWFKTTVSSGKILGQGDNGSATGTSSSHNRSLYLNGGRVSWTVFDTQNRTLQSGTGYNDGAWHHAVATLGPDGMRLYVDGQQVSTFAPTNYGRNFYGYWKIGGDATPGGNQNFTGDLDELAIYKTVLPASRVAAHWQARSGGGGPGPNQPPSASFSTSVDGMAVGVDANGSSDADGGITSRHWDFGDGTTGSGILASRTYAVPGTYTITLTVTDDDGAQASTSRQVAVDDGTDPPVGPVGLDDFSRTLSNGWGAATTGGTWAVNDAPGFLVGSGVGATVFQPGLTRRATLPITPSASMDVSVTLSIEKTAAGGAAAAGAVVRQVGSAFYQGRIRFLTNGTCQLQLNEGSGTVLANLDPVAGLSCAAGQRIRLRVQATGTSPTTLRVRAWQAGSPEPASWQLTATSTSGPLQAAGIVGVEGYVSGATTNAPNSILFDDFAASILP</sequence>
<dbReference type="Gene3D" id="2.60.40.10">
    <property type="entry name" value="Immunoglobulins"/>
    <property type="match status" value="2"/>
</dbReference>
<dbReference type="SUPFAM" id="SSF49899">
    <property type="entry name" value="Concanavalin A-like lectins/glucanases"/>
    <property type="match status" value="1"/>
</dbReference>
<dbReference type="SMART" id="SM00089">
    <property type="entry name" value="PKD"/>
    <property type="match status" value="1"/>
</dbReference>
<evidence type="ECO:0008006" key="11">
    <source>
        <dbReference type="Google" id="ProtNLM"/>
    </source>
</evidence>
<dbReference type="CDD" id="cd00146">
    <property type="entry name" value="PKD"/>
    <property type="match status" value="1"/>
</dbReference>
<keyword evidence="2 6" id="KW-0732">Signal</keyword>
<evidence type="ECO:0000259" key="7">
    <source>
        <dbReference type="PROSITE" id="PS50093"/>
    </source>
</evidence>
<dbReference type="RefSeq" id="WP_157427521.1">
    <property type="nucleotide sequence ID" value="NZ_BAAANK010000003.1"/>
</dbReference>
<evidence type="ECO:0000313" key="9">
    <source>
        <dbReference type="EMBL" id="GAA1831358.1"/>
    </source>
</evidence>
<feature type="signal peptide" evidence="6">
    <location>
        <begin position="1"/>
        <end position="32"/>
    </location>
</feature>
<evidence type="ECO:0000259" key="8">
    <source>
        <dbReference type="PROSITE" id="PS50853"/>
    </source>
</evidence>
<feature type="domain" description="Fibronectin type-III" evidence="8">
    <location>
        <begin position="450"/>
        <end position="544"/>
    </location>
</feature>
<dbReference type="InterPro" id="IPR003961">
    <property type="entry name" value="FN3_dom"/>
</dbReference>
<dbReference type="Pfam" id="PF18911">
    <property type="entry name" value="PKD_4"/>
    <property type="match status" value="1"/>
</dbReference>
<dbReference type="Gene3D" id="2.60.120.200">
    <property type="match status" value="1"/>
</dbReference>
<feature type="domain" description="PKD" evidence="7">
    <location>
        <begin position="793"/>
        <end position="870"/>
    </location>
</feature>
<dbReference type="SMART" id="SM00560">
    <property type="entry name" value="LamGL"/>
    <property type="match status" value="1"/>
</dbReference>
<dbReference type="InterPro" id="IPR001791">
    <property type="entry name" value="Laminin_G"/>
</dbReference>
<dbReference type="InterPro" id="IPR035986">
    <property type="entry name" value="PKD_dom_sf"/>
</dbReference>
<dbReference type="Pfam" id="PF13385">
    <property type="entry name" value="Laminin_G_3"/>
    <property type="match status" value="1"/>
</dbReference>
<dbReference type="CDD" id="cd00110">
    <property type="entry name" value="LamG"/>
    <property type="match status" value="1"/>
</dbReference>
<proteinExistence type="predicted"/>
<keyword evidence="4" id="KW-0966">Cell projection</keyword>
<gene>
    <name evidence="9" type="ORF">GCM10009750_14190</name>
</gene>
<feature type="chain" id="PRO_5046374860" description="PKD domain-containing protein" evidence="6">
    <location>
        <begin position="33"/>
        <end position="1086"/>
    </location>
</feature>
<dbReference type="Proteomes" id="UP001501746">
    <property type="component" value="Unassembled WGS sequence"/>
</dbReference>
<feature type="region of interest" description="Disordered" evidence="5">
    <location>
        <begin position="779"/>
        <end position="801"/>
    </location>
</feature>
<dbReference type="PROSITE" id="PS50093">
    <property type="entry name" value="PKD"/>
    <property type="match status" value="1"/>
</dbReference>
<evidence type="ECO:0000256" key="6">
    <source>
        <dbReference type="SAM" id="SignalP"/>
    </source>
</evidence>
<evidence type="ECO:0000256" key="4">
    <source>
        <dbReference type="ARBA" id="ARBA00023273"/>
    </source>
</evidence>
<dbReference type="InterPro" id="IPR022409">
    <property type="entry name" value="PKD/Chitinase_dom"/>
</dbReference>
<evidence type="ECO:0000256" key="1">
    <source>
        <dbReference type="ARBA" id="ARBA00004316"/>
    </source>
</evidence>
<comment type="caution">
    <text evidence="9">The sequence shown here is derived from an EMBL/GenBank/DDBJ whole genome shotgun (WGS) entry which is preliminary data.</text>
</comment>
<keyword evidence="3" id="KW-1015">Disulfide bond</keyword>
<accession>A0ABP4YXH3</accession>
<keyword evidence="10" id="KW-1185">Reference proteome</keyword>
<dbReference type="SMART" id="SM00282">
    <property type="entry name" value="LamG"/>
    <property type="match status" value="1"/>
</dbReference>